<evidence type="ECO:0000256" key="3">
    <source>
        <dbReference type="ARBA" id="ARBA00023163"/>
    </source>
</evidence>
<gene>
    <name evidence="6" type="ORF">J2S42_002252</name>
</gene>
<dbReference type="Pfam" id="PF12833">
    <property type="entry name" value="HTH_18"/>
    <property type="match status" value="1"/>
</dbReference>
<accession>A0AAE4AZ22</accession>
<evidence type="ECO:0000256" key="4">
    <source>
        <dbReference type="SAM" id="MobiDB-lite"/>
    </source>
</evidence>
<keyword evidence="3" id="KW-0804">Transcription</keyword>
<dbReference type="GO" id="GO:0003700">
    <property type="term" value="F:DNA-binding transcription factor activity"/>
    <property type="evidence" value="ECO:0007669"/>
    <property type="project" value="InterPro"/>
</dbReference>
<dbReference type="PROSITE" id="PS00041">
    <property type="entry name" value="HTH_ARAC_FAMILY_1"/>
    <property type="match status" value="1"/>
</dbReference>
<evidence type="ECO:0000313" key="6">
    <source>
        <dbReference type="EMBL" id="MDQ0365583.1"/>
    </source>
</evidence>
<organism evidence="6 7">
    <name type="scientific">Catenuloplanes indicus</name>
    <dbReference type="NCBI Taxonomy" id="137267"/>
    <lineage>
        <taxon>Bacteria</taxon>
        <taxon>Bacillati</taxon>
        <taxon>Actinomycetota</taxon>
        <taxon>Actinomycetes</taxon>
        <taxon>Micromonosporales</taxon>
        <taxon>Micromonosporaceae</taxon>
        <taxon>Catenuloplanes</taxon>
    </lineage>
</organism>
<feature type="compositionally biased region" description="Basic and acidic residues" evidence="4">
    <location>
        <begin position="312"/>
        <end position="336"/>
    </location>
</feature>
<keyword evidence="1" id="KW-0805">Transcription regulation</keyword>
<dbReference type="InterPro" id="IPR009057">
    <property type="entry name" value="Homeodomain-like_sf"/>
</dbReference>
<evidence type="ECO:0000256" key="1">
    <source>
        <dbReference type="ARBA" id="ARBA00023015"/>
    </source>
</evidence>
<feature type="compositionally biased region" description="Basic and acidic residues" evidence="4">
    <location>
        <begin position="348"/>
        <end position="359"/>
    </location>
</feature>
<dbReference type="Gene3D" id="1.10.10.60">
    <property type="entry name" value="Homeodomain-like"/>
    <property type="match status" value="2"/>
</dbReference>
<comment type="caution">
    <text evidence="6">The sequence shown here is derived from an EMBL/GenBank/DDBJ whole genome shotgun (WGS) entry which is preliminary data.</text>
</comment>
<dbReference type="Pfam" id="PF12852">
    <property type="entry name" value="Cupin_6"/>
    <property type="match status" value="1"/>
</dbReference>
<keyword evidence="2 6" id="KW-0238">DNA-binding</keyword>
<dbReference type="PANTHER" id="PTHR46796:SF13">
    <property type="entry name" value="HTH-TYPE TRANSCRIPTIONAL ACTIVATOR RHAS"/>
    <property type="match status" value="1"/>
</dbReference>
<dbReference type="SMART" id="SM00342">
    <property type="entry name" value="HTH_ARAC"/>
    <property type="match status" value="1"/>
</dbReference>
<dbReference type="Proteomes" id="UP001240236">
    <property type="component" value="Unassembled WGS sequence"/>
</dbReference>
<dbReference type="GO" id="GO:0043565">
    <property type="term" value="F:sequence-specific DNA binding"/>
    <property type="evidence" value="ECO:0007669"/>
    <property type="project" value="InterPro"/>
</dbReference>
<dbReference type="InterPro" id="IPR032783">
    <property type="entry name" value="AraC_lig"/>
</dbReference>
<sequence length="359" mass="39338">MDPLSLALRGPNARGAFILRSSLDPPWAMRIEDEAPLTVIVPVRGQALLRPDEREPVLLRAGDIAVVKGPQRYTVADGPTTTPQVLIRPGQVCVNLADGPPMSDVGVRTWGNAIDGGTLMLNGTYESQTMVGQRLLAGLPSLITASRGDVPAALVDLLAAQIALDLPGQDAMLERLLDLILIAVLRRWLADGHEHGWYRSYADPAIARAMRLMQENPAAPWTVARLGAETGLSRAAFARRFHELVGEPPVTFLTNWRLSVGADLLREPGATVASVARRVGYATPYAFSAAFKRLHRVSPQEFRRARVSAQEQRADQQPETHRGPERHDHHAEDRRGQPAGHPRPQVAADHRGRGDHRDR</sequence>
<evidence type="ECO:0000256" key="2">
    <source>
        <dbReference type="ARBA" id="ARBA00023125"/>
    </source>
</evidence>
<protein>
    <submittedName>
        <fullName evidence="6">AraC-like DNA-binding protein</fullName>
    </submittedName>
</protein>
<name>A0AAE4AZ22_9ACTN</name>
<dbReference type="InterPro" id="IPR050204">
    <property type="entry name" value="AraC_XylS_family_regulators"/>
</dbReference>
<dbReference type="SUPFAM" id="SSF46689">
    <property type="entry name" value="Homeodomain-like"/>
    <property type="match status" value="2"/>
</dbReference>
<feature type="domain" description="HTH araC/xylS-type" evidence="5">
    <location>
        <begin position="207"/>
        <end position="305"/>
    </location>
</feature>
<evidence type="ECO:0000259" key="5">
    <source>
        <dbReference type="PROSITE" id="PS01124"/>
    </source>
</evidence>
<dbReference type="InterPro" id="IPR018060">
    <property type="entry name" value="HTH_AraC"/>
</dbReference>
<dbReference type="PANTHER" id="PTHR46796">
    <property type="entry name" value="HTH-TYPE TRANSCRIPTIONAL ACTIVATOR RHAS-RELATED"/>
    <property type="match status" value="1"/>
</dbReference>
<dbReference type="EMBL" id="JAUSUZ010000001">
    <property type="protein sequence ID" value="MDQ0365583.1"/>
    <property type="molecule type" value="Genomic_DNA"/>
</dbReference>
<dbReference type="InterPro" id="IPR018062">
    <property type="entry name" value="HTH_AraC-typ_CS"/>
</dbReference>
<feature type="region of interest" description="Disordered" evidence="4">
    <location>
        <begin position="302"/>
        <end position="359"/>
    </location>
</feature>
<dbReference type="PROSITE" id="PS01124">
    <property type="entry name" value="HTH_ARAC_FAMILY_2"/>
    <property type="match status" value="1"/>
</dbReference>
<keyword evidence="7" id="KW-1185">Reference proteome</keyword>
<reference evidence="6 7" key="1">
    <citation type="submission" date="2023-07" db="EMBL/GenBank/DDBJ databases">
        <title>Sequencing the genomes of 1000 actinobacteria strains.</title>
        <authorList>
            <person name="Klenk H.-P."/>
        </authorList>
    </citation>
    <scope>NUCLEOTIDE SEQUENCE [LARGE SCALE GENOMIC DNA]</scope>
    <source>
        <strain evidence="6 7">DSM 44709</strain>
    </source>
</reference>
<dbReference type="AlphaFoldDB" id="A0AAE4AZ22"/>
<evidence type="ECO:0000313" key="7">
    <source>
        <dbReference type="Proteomes" id="UP001240236"/>
    </source>
</evidence>
<proteinExistence type="predicted"/>